<evidence type="ECO:0000313" key="2">
    <source>
        <dbReference type="Proteomes" id="UP001060215"/>
    </source>
</evidence>
<organism evidence="1 2">
    <name type="scientific">Camellia lanceoleosa</name>
    <dbReference type="NCBI Taxonomy" id="1840588"/>
    <lineage>
        <taxon>Eukaryota</taxon>
        <taxon>Viridiplantae</taxon>
        <taxon>Streptophyta</taxon>
        <taxon>Embryophyta</taxon>
        <taxon>Tracheophyta</taxon>
        <taxon>Spermatophyta</taxon>
        <taxon>Magnoliopsida</taxon>
        <taxon>eudicotyledons</taxon>
        <taxon>Gunneridae</taxon>
        <taxon>Pentapetalae</taxon>
        <taxon>asterids</taxon>
        <taxon>Ericales</taxon>
        <taxon>Theaceae</taxon>
        <taxon>Camellia</taxon>
    </lineage>
</organism>
<sequence length="109" mass="11922">MGDCKTGTIDGDAITEVDVFKDSLRMDCHGESAVIVGTQLLDLAYFFHNASKEGTNRTVVGLELGFGFGVANAEEEPERWRFEIEGVVEVGIGRSFKEVEDSSFWKGGL</sequence>
<name>A0ACC0ITW0_9ERIC</name>
<reference evidence="1 2" key="1">
    <citation type="journal article" date="2022" name="Plant J.">
        <title>Chromosome-level genome of Camellia lanceoleosa provides a valuable resource for understanding genome evolution and self-incompatibility.</title>
        <authorList>
            <person name="Gong W."/>
            <person name="Xiao S."/>
            <person name="Wang L."/>
            <person name="Liao Z."/>
            <person name="Chang Y."/>
            <person name="Mo W."/>
            <person name="Hu G."/>
            <person name="Li W."/>
            <person name="Zhao G."/>
            <person name="Zhu H."/>
            <person name="Hu X."/>
            <person name="Ji K."/>
            <person name="Xiang X."/>
            <person name="Song Q."/>
            <person name="Yuan D."/>
            <person name="Jin S."/>
            <person name="Zhang L."/>
        </authorList>
    </citation>
    <scope>NUCLEOTIDE SEQUENCE [LARGE SCALE GENOMIC DNA]</scope>
    <source>
        <strain evidence="1">SQ_2022a</strain>
    </source>
</reference>
<dbReference type="Proteomes" id="UP001060215">
    <property type="component" value="Chromosome 1"/>
</dbReference>
<proteinExistence type="predicted"/>
<dbReference type="EMBL" id="CM045758">
    <property type="protein sequence ID" value="KAI8028910.1"/>
    <property type="molecule type" value="Genomic_DNA"/>
</dbReference>
<evidence type="ECO:0000313" key="1">
    <source>
        <dbReference type="EMBL" id="KAI8028910.1"/>
    </source>
</evidence>
<protein>
    <submittedName>
        <fullName evidence="1">Uncharacterized protein</fullName>
    </submittedName>
</protein>
<keyword evidence="2" id="KW-1185">Reference proteome</keyword>
<gene>
    <name evidence="1" type="ORF">LOK49_LG01G00417</name>
</gene>
<comment type="caution">
    <text evidence="1">The sequence shown here is derived from an EMBL/GenBank/DDBJ whole genome shotgun (WGS) entry which is preliminary data.</text>
</comment>
<accession>A0ACC0ITW0</accession>